<evidence type="ECO:0000313" key="4">
    <source>
        <dbReference type="Proteomes" id="UP001332192"/>
    </source>
</evidence>
<accession>A0ABZ1C076</accession>
<dbReference type="RefSeq" id="WP_324717452.1">
    <property type="nucleotide sequence ID" value="NZ_CP141615.1"/>
</dbReference>
<feature type="compositionally biased region" description="Acidic residues" evidence="1">
    <location>
        <begin position="84"/>
        <end position="103"/>
    </location>
</feature>
<sequence>MIYEYRCKQCSKRFDVHATLAEKEAGLSPVCPSCGSTDVARLFGNIMVLRSSRGGDGDAGSGDDGGLGDGGGPGSDRGPGGDDFGGDFDGPEDLDGGDDFDEL</sequence>
<gene>
    <name evidence="3" type="ORF">U7230_04025</name>
</gene>
<dbReference type="Proteomes" id="UP001332192">
    <property type="component" value="Chromosome"/>
</dbReference>
<evidence type="ECO:0000259" key="2">
    <source>
        <dbReference type="SMART" id="SM00834"/>
    </source>
</evidence>
<feature type="domain" description="Putative regulatory protein FmdB zinc ribbon" evidence="2">
    <location>
        <begin position="1"/>
        <end position="44"/>
    </location>
</feature>
<protein>
    <submittedName>
        <fullName evidence="3">Zinc ribbon domain-containing protein</fullName>
    </submittedName>
</protein>
<dbReference type="NCBIfam" id="TIGR02605">
    <property type="entry name" value="CxxC_CxxC_SSSS"/>
    <property type="match status" value="1"/>
</dbReference>
<dbReference type="SMART" id="SM00834">
    <property type="entry name" value="CxxC_CXXC_SSSS"/>
    <property type="match status" value="1"/>
</dbReference>
<proteinExistence type="predicted"/>
<organism evidence="3 4">
    <name type="scientific">Carboxydichorda subterranea</name>
    <dbReference type="NCBI Taxonomy" id="3109565"/>
    <lineage>
        <taxon>Bacteria</taxon>
        <taxon>Bacillati</taxon>
        <taxon>Bacillota</taxon>
        <taxon>Limnochordia</taxon>
        <taxon>Limnochordales</taxon>
        <taxon>Geochordaceae</taxon>
        <taxon>Carboxydichorda</taxon>
    </lineage>
</organism>
<feature type="region of interest" description="Disordered" evidence="1">
    <location>
        <begin position="53"/>
        <end position="103"/>
    </location>
</feature>
<evidence type="ECO:0000313" key="3">
    <source>
        <dbReference type="EMBL" id="WRP18181.1"/>
    </source>
</evidence>
<dbReference type="Pfam" id="PF09723">
    <property type="entry name" value="Zn_ribbon_8"/>
    <property type="match status" value="1"/>
</dbReference>
<reference evidence="3 4" key="1">
    <citation type="journal article" date="2024" name="Front. Microbiol.">
        <title>Novel thermophilic genera Geochorda gen. nov. and Carboxydochorda gen. nov. from the deep terrestrial subsurface reveal the ecophysiological diversity in the class Limnochordia.</title>
        <authorList>
            <person name="Karnachuk O.V."/>
            <person name="Lukina A.P."/>
            <person name="Avakyan M.R."/>
            <person name="Kadnikov V.V."/>
            <person name="Begmatov S."/>
            <person name="Beletsky A.V."/>
            <person name="Vlasova K.G."/>
            <person name="Novikov A.A."/>
            <person name="Shcherbakova V.A."/>
            <person name="Mardanov A.V."/>
            <person name="Ravin N.V."/>
        </authorList>
    </citation>
    <scope>NUCLEOTIDE SEQUENCE [LARGE SCALE GENOMIC DNA]</scope>
    <source>
        <strain evidence="3 4">L945</strain>
    </source>
</reference>
<evidence type="ECO:0000256" key="1">
    <source>
        <dbReference type="SAM" id="MobiDB-lite"/>
    </source>
</evidence>
<name>A0ABZ1C076_9FIRM</name>
<dbReference type="EMBL" id="CP141615">
    <property type="protein sequence ID" value="WRP18181.1"/>
    <property type="molecule type" value="Genomic_DNA"/>
</dbReference>
<feature type="compositionally biased region" description="Gly residues" evidence="1">
    <location>
        <begin position="57"/>
        <end position="83"/>
    </location>
</feature>
<keyword evidence="4" id="KW-1185">Reference proteome</keyword>
<dbReference type="InterPro" id="IPR013429">
    <property type="entry name" value="Regulatory_FmdB_Zinc_ribbon"/>
</dbReference>